<comment type="caution">
    <text evidence="7">The sequence shown here is derived from an EMBL/GenBank/DDBJ whole genome shotgun (WGS) entry which is preliminary data.</text>
</comment>
<evidence type="ECO:0000256" key="2">
    <source>
        <dbReference type="ARBA" id="ARBA00010235"/>
    </source>
</evidence>
<evidence type="ECO:0000313" key="7">
    <source>
        <dbReference type="EMBL" id="CAK8684388.1"/>
    </source>
</evidence>
<keyword evidence="5" id="KW-0458">Lysosome</keyword>
<comment type="subcellular location">
    <subcellularLocation>
        <location evidence="1">Lysosome membrane</location>
        <topology evidence="1">Lipid-anchor</topology>
        <orientation evidence="1">Cytoplasmic side</orientation>
    </subcellularLocation>
</comment>
<evidence type="ECO:0000256" key="5">
    <source>
        <dbReference type="ARBA" id="ARBA00023228"/>
    </source>
</evidence>
<protein>
    <recommendedName>
        <fullName evidence="3">BLOC-1-related complex subunit 5</fullName>
    </recommendedName>
</protein>
<evidence type="ECO:0000256" key="1">
    <source>
        <dbReference type="ARBA" id="ARBA00004122"/>
    </source>
</evidence>
<keyword evidence="4" id="KW-0472">Membrane</keyword>
<gene>
    <name evidence="7" type="ORF">CVLEPA_LOCUS15375</name>
</gene>
<dbReference type="CDD" id="cd22789">
    <property type="entry name" value="BORCS5-like"/>
    <property type="match status" value="1"/>
</dbReference>
<organism evidence="7 8">
    <name type="scientific">Clavelina lepadiformis</name>
    <name type="common">Light-bulb sea squirt</name>
    <name type="synonym">Ascidia lepadiformis</name>
    <dbReference type="NCBI Taxonomy" id="159417"/>
    <lineage>
        <taxon>Eukaryota</taxon>
        <taxon>Metazoa</taxon>
        <taxon>Chordata</taxon>
        <taxon>Tunicata</taxon>
        <taxon>Ascidiacea</taxon>
        <taxon>Aplousobranchia</taxon>
        <taxon>Clavelinidae</taxon>
        <taxon>Clavelina</taxon>
    </lineage>
</organism>
<sequence>MGNESSSERKVKETGVVVVTSKKDKSQEDQHIAQLSYCPTFRPLLESSLNIPESRPLTSELVGSFDQKSCLQLCVHLQNHLQECSETVKVKQFRLATQIKEADRVASAVMQKLTERQRAFAKHAEHARKIDDISNSLKRLRINLSHTLDLANELNMLLPEDRRLITFKI</sequence>
<dbReference type="PANTHER" id="PTHR31634">
    <property type="entry name" value="BLOC-1-RELATED COMPLEX SUBUNIT 5"/>
    <property type="match status" value="1"/>
</dbReference>
<dbReference type="EMBL" id="CAWYQH010000097">
    <property type="protein sequence ID" value="CAK8684388.1"/>
    <property type="molecule type" value="Genomic_DNA"/>
</dbReference>
<reference evidence="7 8" key="1">
    <citation type="submission" date="2024-02" db="EMBL/GenBank/DDBJ databases">
        <authorList>
            <person name="Daric V."/>
            <person name="Darras S."/>
        </authorList>
    </citation>
    <scope>NUCLEOTIDE SEQUENCE [LARGE SCALE GENOMIC DNA]</scope>
</reference>
<evidence type="ECO:0000313" key="8">
    <source>
        <dbReference type="Proteomes" id="UP001642483"/>
    </source>
</evidence>
<dbReference type="PANTHER" id="PTHR31634:SF2">
    <property type="entry name" value="BLOC-1-RELATED COMPLEX SUBUNIT 5"/>
    <property type="match status" value="1"/>
</dbReference>
<evidence type="ECO:0000256" key="3">
    <source>
        <dbReference type="ARBA" id="ARBA00022300"/>
    </source>
</evidence>
<dbReference type="InterPro" id="IPR018780">
    <property type="entry name" value="TBORCS5"/>
</dbReference>
<name>A0ABP0FYK4_CLALP</name>
<dbReference type="Pfam" id="PF10158">
    <property type="entry name" value="LOH1CR12"/>
    <property type="match status" value="1"/>
</dbReference>
<keyword evidence="8" id="KW-1185">Reference proteome</keyword>
<evidence type="ECO:0000256" key="4">
    <source>
        <dbReference type="ARBA" id="ARBA00023136"/>
    </source>
</evidence>
<comment type="similarity">
    <text evidence="2">Belongs to the BORCS5 family.</text>
</comment>
<proteinExistence type="inferred from homology"/>
<dbReference type="Proteomes" id="UP001642483">
    <property type="component" value="Unassembled WGS sequence"/>
</dbReference>
<keyword evidence="6" id="KW-0449">Lipoprotein</keyword>
<accession>A0ABP0FYK4</accession>
<evidence type="ECO:0000256" key="6">
    <source>
        <dbReference type="ARBA" id="ARBA00023288"/>
    </source>
</evidence>